<evidence type="ECO:0000256" key="3">
    <source>
        <dbReference type="ARBA" id="ARBA00022670"/>
    </source>
</evidence>
<organism evidence="8 9">
    <name type="scientific">Lentilactobacillus hilgardii (strain ATCC 8290 / DSM 20176 / CCUG 30140 / JCM 1155 / KCTC 3500 / NBRC 15886 / NCIMB 8040 / NRRL B-1843 / 9)</name>
    <dbReference type="NCBI Taxonomy" id="1423757"/>
    <lineage>
        <taxon>Bacteria</taxon>
        <taxon>Bacillati</taxon>
        <taxon>Bacillota</taxon>
        <taxon>Bacilli</taxon>
        <taxon>Lactobacillales</taxon>
        <taxon>Lactobacillaceae</taxon>
        <taxon>Lentilactobacillus</taxon>
    </lineage>
</organism>
<dbReference type="PATRIC" id="fig|1423757.3.peg.2668"/>
<evidence type="ECO:0000256" key="1">
    <source>
        <dbReference type="ARBA" id="ARBA00007074"/>
    </source>
</evidence>
<dbReference type="SMR" id="C0XGT7"/>
<evidence type="ECO:0000313" key="8">
    <source>
        <dbReference type="EMBL" id="EEI25408.1"/>
    </source>
</evidence>
<dbReference type="InterPro" id="IPR041219">
    <property type="entry name" value="Phage_lysozyme2"/>
</dbReference>
<gene>
    <name evidence="8" type="ORF">HMPREF0519_0448</name>
</gene>
<dbReference type="RefSeq" id="WP_003635314.1">
    <property type="nucleotide sequence ID" value="NZ_AZDF01000009.1"/>
</dbReference>
<comment type="similarity">
    <text evidence="1">Belongs to the peptidase C40 family.</text>
</comment>
<evidence type="ECO:0000313" key="9">
    <source>
        <dbReference type="Proteomes" id="UP000003752"/>
    </source>
</evidence>
<keyword evidence="4" id="KW-0378">Hydrolase</keyword>
<dbReference type="Gene3D" id="3.90.1720.10">
    <property type="entry name" value="endopeptidase domain like (from Nostoc punctiforme)"/>
    <property type="match status" value="1"/>
</dbReference>
<dbReference type="HOGENOM" id="CLU_001704_0_0_9"/>
<dbReference type="InterPro" id="IPR038765">
    <property type="entry name" value="Papain-like_cys_pep_sf"/>
</dbReference>
<keyword evidence="5" id="KW-0788">Thiol protease</keyword>
<keyword evidence="2" id="KW-1188">Viral release from host cell</keyword>
<dbReference type="PROSITE" id="PS51935">
    <property type="entry name" value="NLPC_P60"/>
    <property type="match status" value="1"/>
</dbReference>
<dbReference type="GO" id="GO:0006508">
    <property type="term" value="P:proteolysis"/>
    <property type="evidence" value="ECO:0007669"/>
    <property type="project" value="UniProtKB-KW"/>
</dbReference>
<dbReference type="Pfam" id="PF10145">
    <property type="entry name" value="PhageMin_Tail"/>
    <property type="match status" value="1"/>
</dbReference>
<reference evidence="8 9" key="1">
    <citation type="submission" date="2009-01" db="EMBL/GenBank/DDBJ databases">
        <authorList>
            <person name="Qin X."/>
            <person name="Bachman B."/>
            <person name="Battles P."/>
            <person name="Bell A."/>
            <person name="Bess C."/>
            <person name="Bickham C."/>
            <person name="Chaboub L."/>
            <person name="Chen D."/>
            <person name="Coyle M."/>
            <person name="Deiros D.R."/>
            <person name="Dinh H."/>
            <person name="Forbes L."/>
            <person name="Fowler G."/>
            <person name="Francisco L."/>
            <person name="Fu Q."/>
            <person name="Gubbala S."/>
            <person name="Hale W."/>
            <person name="Han Y."/>
            <person name="Hemphill L."/>
            <person name="Highlander S.K."/>
            <person name="Hirani K."/>
            <person name="Hogues M."/>
            <person name="Jackson L."/>
            <person name="Jakkamsetti A."/>
            <person name="Javaid M."/>
            <person name="Jiang H."/>
            <person name="Korchina V."/>
            <person name="Kovar C."/>
            <person name="Lara F."/>
            <person name="Lee S."/>
            <person name="Mata R."/>
            <person name="Mathew T."/>
            <person name="Moen C."/>
            <person name="Morales K."/>
            <person name="Munidasa M."/>
            <person name="Nazareth L."/>
            <person name="Ngo R."/>
            <person name="Nguyen L."/>
            <person name="Okwuonu G."/>
            <person name="Ongeri F."/>
            <person name="Patil S."/>
            <person name="Petrosino J."/>
            <person name="Pham C."/>
            <person name="Pham P."/>
            <person name="Pu L.-L."/>
            <person name="Puazo M."/>
            <person name="Raj R."/>
            <person name="Reid J."/>
            <person name="Rouhana J."/>
            <person name="Saada N."/>
            <person name="Shang Y."/>
            <person name="Simmons D."/>
            <person name="Thornton R."/>
            <person name="Warren J."/>
            <person name="Weissenberger G."/>
            <person name="Zhang J."/>
            <person name="Zhang L."/>
            <person name="Zhou C."/>
            <person name="Zhu D."/>
            <person name="Muzny D."/>
            <person name="Worley K."/>
            <person name="Gibbs R."/>
        </authorList>
    </citation>
    <scope>NUCLEOTIDE SEQUENCE [LARGE SCALE GENOMIC DNA]</scope>
    <source>
        <strain evidence="9">ATCC 8290 / DSM 20176 / CCUG 30140 / JCM 1155 / KCTC 3500 / NBRC 15886 / NCIMB 8040 / NRRL B-1843 / 9</strain>
    </source>
</reference>
<dbReference type="Proteomes" id="UP000003752">
    <property type="component" value="Unassembled WGS sequence"/>
</dbReference>
<dbReference type="PANTHER" id="PTHR37813">
    <property type="entry name" value="FELS-2 PROPHAGE PROTEIN"/>
    <property type="match status" value="1"/>
</dbReference>
<dbReference type="InterPro" id="IPR000064">
    <property type="entry name" value="NLP_P60_dom"/>
</dbReference>
<dbReference type="InterPro" id="IPR010090">
    <property type="entry name" value="Phage_tape_meas"/>
</dbReference>
<evidence type="ECO:0000256" key="6">
    <source>
        <dbReference type="SAM" id="MobiDB-lite"/>
    </source>
</evidence>
<dbReference type="SUPFAM" id="SSF58113">
    <property type="entry name" value="Apolipoprotein A-I"/>
    <property type="match status" value="1"/>
</dbReference>
<evidence type="ECO:0000256" key="2">
    <source>
        <dbReference type="ARBA" id="ARBA00022612"/>
    </source>
</evidence>
<evidence type="ECO:0000256" key="5">
    <source>
        <dbReference type="ARBA" id="ARBA00022807"/>
    </source>
</evidence>
<dbReference type="PANTHER" id="PTHR37813:SF1">
    <property type="entry name" value="FELS-2 PROPHAGE PROTEIN"/>
    <property type="match status" value="1"/>
</dbReference>
<comment type="caution">
    <text evidence="8">The sequence shown here is derived from an EMBL/GenBank/DDBJ whole genome shotgun (WGS) entry which is preliminary data.</text>
</comment>
<accession>C0XGT7</accession>
<evidence type="ECO:0000256" key="4">
    <source>
        <dbReference type="ARBA" id="ARBA00022801"/>
    </source>
</evidence>
<dbReference type="EMBL" id="ACGP01000089">
    <property type="protein sequence ID" value="EEI25408.1"/>
    <property type="molecule type" value="Genomic_DNA"/>
</dbReference>
<feature type="domain" description="NlpC/P60" evidence="7">
    <location>
        <begin position="1381"/>
        <end position="1508"/>
    </location>
</feature>
<dbReference type="Pfam" id="PF18013">
    <property type="entry name" value="Phage_lysozyme2"/>
    <property type="match status" value="1"/>
</dbReference>
<feature type="region of interest" description="Disordered" evidence="6">
    <location>
        <begin position="950"/>
        <end position="972"/>
    </location>
</feature>
<dbReference type="Gene3D" id="1.10.530.10">
    <property type="match status" value="1"/>
</dbReference>
<dbReference type="NCBIfam" id="TIGR01760">
    <property type="entry name" value="tape_meas_TP901"/>
    <property type="match status" value="1"/>
</dbReference>
<sequence length="1828" mass="195678">MAYARSAKVGFRVVAENMDELTRANDLMDKLKRNSRDTNDVLSHFGRDISVSGFQKINDKFDQLSSKANSFSDNWGKSFDSVIDRSKSLADKSREYAGQASKAFSDSAKEIKSAYKNIPNSINIKVKTNLSQTKDDMDKTKTKSTTMSRVMRENMDKAAGGSERMGTRFDQSMSKVRNHSDKTSSSFGKLYDAGSKLSDMGTMVAMAMVPVAAAFKKSADEATNLQNRYTTIRNLIHTGGESSSAAKNETATMAKENNQFATRYGVSPVDMAKGGEELIRRGYNGKQELGAHEYFLQAARASGDPYLSVVNNAAPALESFGYKNRAGNSVKRMKEYTKLVTNQMAYGADLSATNFSGTGEALKYASQVAHSAHESLASTVAAIGIMSNRGLDGSIAGTGLRKVINAFASPNLSKMSQQGPIMEQYHIKQSGFYNKNGQLKSLPALLDYINHQTRHLTTSKKDDFARKFFGTTGQQAGLDLMELVGKKGDTGTNTLRGLTRHVGNAQNMYGGKGYDEYLAKKNMKSWQNQIKQFKQFMNVMGLGFTKTVLPFFTKSLHSANKFLDVLIKLPKPMKEVIGFGTATAAIGGSAYVTSKLFRGAANLITGKHSNKSVKGLKNIAGMAGRSNKISRGGLISNVLTSRHNMFGGILGKRLIKKNAGQIGSRVTKGGIMRETSTFGKVAGAGVGIGIAASSGFDLYKVIKSKNRKTKFKDFGKSIGTAVGGGVGFFFGGTAGAAVGSMIGNVVGGWAGKAVHKFSKTKMGHRIGEQLKPVSKAFGSAGKYISKSWNSTTKGLKKPFESAWHSISKSFDQIAPKVGKAFSTIMKYATPLRTLWKDVFVTELSTSIKVFGHLLGGAFKVVGTIFKGIAGTVKGVAKIVGGTFSGINDLVHGRWSKAWKDAKEVFGGFFNIFTSALGTIKNLAKDVFGTLGKIIGNVTGGVKTLIGKLTGSRKSSSHHSSKKLGSHAQGGLMRKSHRALVGEGGPELAYMVNGRHARLLGENGPEVAPVKSGERIINAQQTKRILNGGLGAGLILNGYADGKGPQGTAKKIHSETSKYAQQTRKETIDEYDKLQKGTSKQLNQFNKYNLSSWKDINSKTGKQTNNIQKGTIKDYDQLQKGAQTQLDQFDKYNTGRWNNIKNDTGNLTAKVKNNSISDYDDMQKGVQKQMDQLEKGVVDTGTDTATGFGKALGKMGDYAHSAMSNTVDKLNGGISGIDKVLSQFGGNNSVINKIHYAQGTNGKINRNQLAVINDAGYGSRQEAIVHNGHVIMPKGQNQTVALQKGDQVLNGSQVKELGLNHFSKGSGVSHSELRKLAEKSSKNPTKAFNNTFNVTLNSTGTDLQKGTTALGKNSSDKFGAPWSAAMWSVIENAIGSDGVTGSGSKGKFLQEAIKLGKAAHLRYSEAANLRLGPNAYDCSGLVYTALKKLGITLPGSTTGPEFSATKPVSWKNGEPGDLAFYNGHVGIVSSTAGEGRMWNAENPTDGIKYGPIKDFGGGFKGLRTVPGLSSKSGGNKTKKTASSRLEALAKKELGSKALSWIKKNLQVSLGSAGSLALSGDIASRAKKLAAAIKRAYPAATNKGIAAALGNWEFESGLNPGIQNSIGASGLGQWLGGRFSSLKSYASSHGESWKNAGTQIDFALKGDSSNSSILKRILRGTGSVASLANAFSSDWERGGYNAQHVNGARKIETLLHNNGGWSKKGKLNVFGEKDSEVAINPQKKTADGLIASVINARSKHADSPFSKANLQKVLDEINRFNPLAFNPFKASERTSKTSQPVVVNFNATFNINADSTTTGNQLAAELEPSIKNTVQKMFADLMSAQERGNL</sequence>
<dbReference type="GO" id="GO:0008234">
    <property type="term" value="F:cysteine-type peptidase activity"/>
    <property type="evidence" value="ECO:0007669"/>
    <property type="project" value="UniProtKB-KW"/>
</dbReference>
<proteinExistence type="inferred from homology"/>
<keyword evidence="3" id="KW-0645">Protease</keyword>
<evidence type="ECO:0000259" key="7">
    <source>
        <dbReference type="PROSITE" id="PS51935"/>
    </source>
</evidence>
<dbReference type="SUPFAM" id="SSF54001">
    <property type="entry name" value="Cysteine proteinases"/>
    <property type="match status" value="1"/>
</dbReference>
<keyword evidence="9" id="KW-1185">Reference proteome</keyword>
<dbReference type="Pfam" id="PF00877">
    <property type="entry name" value="NLPC_P60"/>
    <property type="match status" value="1"/>
</dbReference>
<name>C0XGT7_LENH9</name>
<protein>
    <submittedName>
        <fullName evidence="8">Phage tail tape measure protein, TP901 family</fullName>
    </submittedName>
</protein>
<feature type="region of interest" description="Disordered" evidence="6">
    <location>
        <begin position="157"/>
        <end position="185"/>
    </location>
</feature>
<feature type="compositionally biased region" description="Basic residues" evidence="6">
    <location>
        <begin position="954"/>
        <end position="964"/>
    </location>
</feature>